<evidence type="ECO:0000313" key="2">
    <source>
        <dbReference type="EMBL" id="PSL02898.1"/>
    </source>
</evidence>
<feature type="transmembrane region" description="Helical" evidence="1">
    <location>
        <begin position="37"/>
        <end position="61"/>
    </location>
</feature>
<gene>
    <name evidence="2" type="ORF">CLV48_1087</name>
</gene>
<keyword evidence="1" id="KW-1133">Transmembrane helix</keyword>
<feature type="transmembrane region" description="Helical" evidence="1">
    <location>
        <begin position="73"/>
        <end position="90"/>
    </location>
</feature>
<dbReference type="Proteomes" id="UP000240708">
    <property type="component" value="Unassembled WGS sequence"/>
</dbReference>
<protein>
    <submittedName>
        <fullName evidence="2">Putative superfamily III holin-X</fullName>
    </submittedName>
</protein>
<dbReference type="RefSeq" id="WP_106567912.1">
    <property type="nucleotide sequence ID" value="NZ_JAUVYL010000032.1"/>
</dbReference>
<evidence type="ECO:0000256" key="1">
    <source>
        <dbReference type="SAM" id="Phobius"/>
    </source>
</evidence>
<comment type="caution">
    <text evidence="2">The sequence shown here is derived from an EMBL/GenBank/DDBJ whole genome shotgun (WGS) entry which is preliminary data.</text>
</comment>
<keyword evidence="3" id="KW-1185">Reference proteome</keyword>
<proteinExistence type="predicted"/>
<name>A0A2P8E097_9BACT</name>
<dbReference type="AlphaFoldDB" id="A0A2P8E097"/>
<dbReference type="OrthoDB" id="826897at2"/>
<reference evidence="2 3" key="1">
    <citation type="submission" date="2018-03" db="EMBL/GenBank/DDBJ databases">
        <title>Genomic Encyclopedia of Archaeal and Bacterial Type Strains, Phase II (KMG-II): from individual species to whole genera.</title>
        <authorList>
            <person name="Goeker M."/>
        </authorList>
    </citation>
    <scope>NUCLEOTIDE SEQUENCE [LARGE SCALE GENOMIC DNA]</scope>
    <source>
        <strain evidence="2 3">DSM 28057</strain>
    </source>
</reference>
<keyword evidence="1" id="KW-0472">Membrane</keyword>
<sequence length="116" mass="13659">MLNISEIIQTIKQLIEVRMQLIKDEVNEKISTIMARIFLLLLMMTVSVMVLLFVSFSLAFYLSEKMYSTYKGFLYVGLLYLLIFILIYFLKDSKGILGSFQNFLKNFVFRGRNKED</sequence>
<dbReference type="EMBL" id="PYGF01000008">
    <property type="protein sequence ID" value="PSL02898.1"/>
    <property type="molecule type" value="Genomic_DNA"/>
</dbReference>
<keyword evidence="1" id="KW-0812">Transmembrane</keyword>
<dbReference type="InterPro" id="IPR009937">
    <property type="entry name" value="Phage_holin_3_6"/>
</dbReference>
<organism evidence="2 3">
    <name type="scientific">Cecembia rubra</name>
    <dbReference type="NCBI Taxonomy" id="1485585"/>
    <lineage>
        <taxon>Bacteria</taxon>
        <taxon>Pseudomonadati</taxon>
        <taxon>Bacteroidota</taxon>
        <taxon>Cytophagia</taxon>
        <taxon>Cytophagales</taxon>
        <taxon>Cyclobacteriaceae</taxon>
        <taxon>Cecembia</taxon>
    </lineage>
</organism>
<dbReference type="Pfam" id="PF07332">
    <property type="entry name" value="Phage_holin_3_6"/>
    <property type="match status" value="1"/>
</dbReference>
<accession>A0A2P8E097</accession>
<evidence type="ECO:0000313" key="3">
    <source>
        <dbReference type="Proteomes" id="UP000240708"/>
    </source>
</evidence>